<dbReference type="InterPro" id="IPR013320">
    <property type="entry name" value="ConA-like_dom_sf"/>
</dbReference>
<keyword evidence="8" id="KW-1015">Disulfide bond</keyword>
<dbReference type="InterPro" id="IPR051360">
    <property type="entry name" value="Neuronal_Pentraxin_Related"/>
</dbReference>
<evidence type="ECO:0000313" key="19">
    <source>
        <dbReference type="Proteomes" id="UP000225706"/>
    </source>
</evidence>
<reference evidence="19" key="1">
    <citation type="journal article" date="2017" name="bioRxiv">
        <title>Comparative analysis of the genomes of Stylophora pistillata and Acropora digitifera provides evidence for extensive differences between species of corals.</title>
        <authorList>
            <person name="Voolstra C.R."/>
            <person name="Li Y."/>
            <person name="Liew Y.J."/>
            <person name="Baumgarten S."/>
            <person name="Zoccola D."/>
            <person name="Flot J.-F."/>
            <person name="Tambutte S."/>
            <person name="Allemand D."/>
            <person name="Aranda M."/>
        </authorList>
    </citation>
    <scope>NUCLEOTIDE SEQUENCE [LARGE SCALE GENOMIC DNA]</scope>
</reference>
<evidence type="ECO:0000259" key="13">
    <source>
        <dbReference type="PROSITE" id="PS50060"/>
    </source>
</evidence>
<keyword evidence="3" id="KW-0964">Secreted</keyword>
<feature type="domain" description="Pentraxin (PTX)" evidence="16">
    <location>
        <begin position="1904"/>
        <end position="2102"/>
    </location>
</feature>
<dbReference type="SUPFAM" id="SSF49899">
    <property type="entry name" value="Concanavalin A-like lectins/glucanases"/>
    <property type="match status" value="7"/>
</dbReference>
<dbReference type="InterPro" id="IPR036056">
    <property type="entry name" value="Fibrinogen-like_C"/>
</dbReference>
<evidence type="ECO:0000259" key="17">
    <source>
        <dbReference type="PROSITE" id="PS51886"/>
    </source>
</evidence>
<dbReference type="OrthoDB" id="5958806at2759"/>
<feature type="repeat" description="ANK" evidence="10">
    <location>
        <begin position="80"/>
        <end position="114"/>
    </location>
</feature>
<dbReference type="EMBL" id="LSMT01000410">
    <property type="protein sequence ID" value="PFX18451.1"/>
    <property type="molecule type" value="Genomic_DNA"/>
</dbReference>
<dbReference type="Gene3D" id="2.60.40.10">
    <property type="entry name" value="Immunoglobulins"/>
    <property type="match status" value="3"/>
</dbReference>
<evidence type="ECO:0000256" key="7">
    <source>
        <dbReference type="ARBA" id="ARBA00022837"/>
    </source>
</evidence>
<dbReference type="SMART" id="SM00231">
    <property type="entry name" value="FA58C"/>
    <property type="match status" value="2"/>
</dbReference>
<sequence length="2854" mass="322015">MAETTGEVDFDDIVCKGKELWTALRNNPTDKQRVLELLRNGAKPNFRDPDNSQIIFQIKETLEVNLNPPNPVSALLEGYINWTPLHFVVSDKEGDVELIDMLLEHGAETNFGDSYNLTPLHLAAEKGYLKTVEKLLTNPHSKADRTKRSIAGKETALDIVERKLREPLADVVDKEEEEARRKELEKVASYLRNYQTAVTVSHGGSSDVTIIPQQDHEFSLEFPSRQRSQLAYSTVRINGDKDIDAFTICLWLKPSTLGSDLGLLRYFDEAGSNVYFALRLGDVGQLWISIHGEDRELDIMPQIQYGVWHGLCVTWNKHGGHFMIYYDGRLIRSENGLKSGNSFPSNETFTLGIGAEEKFNYTGMVGHVNIWPSVLEHSLLSVLSSKCGVERGGLVSWPQFRKDLRGVDVHTKESCPFNEVQITHEENHWKLDGDDKDLNPKYSAVFLEGRLDGHKAVYLDQTMSYIEAPRLSLGTAFSITCWVKLLYSTPVYRPILSVETNSTEKFSIGFNADSQLLLDKWSQGVYNITKSYASLPANQWIHVAVTFAQEGVLSFFFDGMKNLSVAGVWQGPRSGAFEIGRYKNVSEDKHRHFHGFLSDLYVFSKNLTAEEIGRLMGRSYPCTLSEWSSDAKLTPHQTPRKKYRHKSCPGIGECKEVRKWKPADCREVLLSGCKTSAKYTISPLNNHEEFEVFCDQETQGGGWTVIQQRINGSVSFNRTWDEYKAGFGVMGVQLEMWLGNERIHSLTTQKTEILIELTAFDGTKGFAYYSHFHVAGEDLWYQLSVGGFSGNIPDKLVLHDTFNFSVTKCGAATSSSGWWFTPSCGEALLNSEYGHDTGSMMWSDFPVAGAHKGKIKKSTMKIRRTEVRPPTVPRQMNLLRYVVQDGNFSMGLKPYGKEYKIILSIWPSTRGFNKQVKYPSLDGSWRHVCTSWTNVDGRGAIYIDDTQTPFLGIGNGTKFTGGGKVVIGSTHVVEPPLLGLEITYMNLWDKVLSTVSIENLAHSCGAEAGNVLQWSLFAAMSVGNVQVVPSSACRAKEMYYWNFNQSNSLESFDGNKNHRAELTGGKISPGQKYLVIEDQGKFLAENLSSELSGENGFTVSFSAGQTVLASEILRNDFKSLEVLHRAFPDFIRDHATWKRCYFADQSSWSTAEFHTKCDYKGPTLTIVRVREYVFGGFVENSWGGKPSNIGHQIEGFLFSLSNPFDLAPRILPIQQGKASGRTNPHLGPSFGERDLELFEDKHGRIMGYSRLGASFDLMSVSLSSYEAWFYLAGSQHFYPDQVEVFYYHVPSTPLGLENQILPDNYLSNSSQLNSSSGPHLARLNEQRDSKAWCSAGPNEWLQVFLGKQYTLTHMALQSIGGGVDVTELKVQYEKTRDGIKWKYYSKEIDGKEMLKVLRFNFPSAGFVKKEAFIPPFQAVKVRFLLTETRVQCIKMELYFYDAGCSQPHGIENRTVVPDEKLTASSTEVSDEYKQGYFWPNIGRLNHDKEGAHSWGPYKHPVHLFKGIWFQVDLKEETEVTCIATQGRPTNIQWPTKYQLAYSSEGNDWKYFEDINGVKKFDANSDQHMAVTNWLVPSIYGRFFRVYITRCNIACRLRMELYGRRDPTNNIYWSKNGLSFTVRRGRYHIFFAKENHRWEIRHPLIVNQWFEATIAWKLQDGLKFYVNGNLVASDKIPVRRNFFPAKEPFKLLIASMENGGGWSRAISIDDVAVWGKAMSKEEINRKSEVHFDFDDNSRDWESLVDGTNGWTLLQGCTKTSGTGPCDDVSRGGRYIYFDAAQSKEKARFSTPSSIHSYNCLKFHYHMAGTHTGRLNVYATDIRGKEQLLWRLFGEQKNTWRKASIPVNDIHPQYQVVFEAVRGPGYLGDIALDQIAFTRESCVFSPSSAMPHNSHRSGVGQVGDNSSYDLQFWRKNSADIVKSVLPTLTPNSSFTASLWLKTSVKSTLIVFSIGQIDSFLQLRLEPAGWLSLCSKDKCNTNNGSISQVINDGCWHHVTVVWHSSSKSWTVFSDGVNRGKQTEEKWQKSTFSLSGTLFIGKEQIQGSSRFFSGRITQFNMWNHELEEKDITVLARNCANLSRTCTAVGQFTYQSPCTGLSTNYRADTKAFIFSLNYTSDGTLFKKEISKESSALATYSSPYTGPTFGESPFDFQIGIDGDLKRGTSQHSVSYKEEEDSSKSNLETVLAGASSFNVNDVEVLYRAQGASLCSNRCPFYHYCDEITGICRCRNKNPALCQLVKFYEDSSHFWLLESMDDIKDLRTPGWGQSKGGVSSFGDGLVTDGVNGEVILNHEGDTCATKSAEAHCDDSGFTVSLSLKPSYKAGGERQTFFKSRGKFVVYQERQKKSLIIRVRRSAKYCLKEIAMPEKIWSHLAFTYQPSQPRTLTVYRNGRKIDKFIRDEGCEVDGEPEFSSTSMSLGSEGGLFAKAHYYLIAIWGQVLSEERITQIYRGIQGSVPLRCRVVARIKNQLWNEDLTSPETDPYRAMTNEIISNVTRFYEGIRVTVTVNEFRNGSVIADFTIIYNVSDYKLIERLQQNISSTGFLYNMPLEVEEFTAENVPEVAPTNISVLRVEDTSIHIRWNSLSLPPSISAIFQGYKVFIRSVGRADVIVTTVTVNDLVNFVTIKGLESLVTYNLTVAGYTLSGVGRESESFSVTTPLDDPPEDISVERVTSNCVQIKWGGLPPEKLAAFDGYRVFYALFSHPTFSLNTTVNSSTHRVEICSLESSMKYKFYVQRILRKDVGNASDVKYFTTEIVMRLAPTNVTCRNTSSTSIEVHWAPPSVEVNSLEIIGYDLHFRPHGLATELWSTLLACNRTLSATIKSLEKYTEYDIRVTIFITNGRGNFSEIVRCFTDED</sequence>
<dbReference type="SUPFAM" id="SSF49785">
    <property type="entry name" value="Galactose-binding domain-like"/>
    <property type="match status" value="2"/>
</dbReference>
<evidence type="ECO:0000256" key="1">
    <source>
        <dbReference type="ARBA" id="ARBA00001913"/>
    </source>
</evidence>
<dbReference type="SUPFAM" id="SSF48403">
    <property type="entry name" value="Ankyrin repeat"/>
    <property type="match status" value="1"/>
</dbReference>
<feature type="domain" description="TLDc" evidence="17">
    <location>
        <begin position="1111"/>
        <end position="1271"/>
    </location>
</feature>
<comment type="caution">
    <text evidence="18">The sequence shown here is derived from an EMBL/GenBank/DDBJ whole genome shotgun (WGS) entry which is preliminary data.</text>
</comment>
<dbReference type="PROSITE" id="PS51886">
    <property type="entry name" value="TLDC"/>
    <property type="match status" value="1"/>
</dbReference>
<dbReference type="Proteomes" id="UP000225706">
    <property type="component" value="Unassembled WGS sequence"/>
</dbReference>
<keyword evidence="9" id="KW-0325">Glycoprotein</keyword>
<evidence type="ECO:0000259" key="16">
    <source>
        <dbReference type="PROSITE" id="PS51828"/>
    </source>
</evidence>
<dbReference type="NCBIfam" id="NF040941">
    <property type="entry name" value="GGGWT_bact"/>
    <property type="match status" value="1"/>
</dbReference>
<dbReference type="SMART" id="SM00159">
    <property type="entry name" value="PTX"/>
    <property type="match status" value="1"/>
</dbReference>
<organism evidence="18 19">
    <name type="scientific">Stylophora pistillata</name>
    <name type="common">Smooth cauliflower coral</name>
    <dbReference type="NCBI Taxonomy" id="50429"/>
    <lineage>
        <taxon>Eukaryota</taxon>
        <taxon>Metazoa</taxon>
        <taxon>Cnidaria</taxon>
        <taxon>Anthozoa</taxon>
        <taxon>Hexacorallia</taxon>
        <taxon>Scleractinia</taxon>
        <taxon>Astrocoeniina</taxon>
        <taxon>Pocilloporidae</taxon>
        <taxon>Stylophora</taxon>
    </lineage>
</organism>
<protein>
    <submittedName>
        <fullName evidence="18">Fibroleukin</fullName>
    </submittedName>
</protein>
<dbReference type="SUPFAM" id="SSF49265">
    <property type="entry name" value="Fibronectin type III"/>
    <property type="match status" value="2"/>
</dbReference>
<dbReference type="SMART" id="SM00137">
    <property type="entry name" value="MAM"/>
    <property type="match status" value="1"/>
</dbReference>
<evidence type="ECO:0000256" key="8">
    <source>
        <dbReference type="ARBA" id="ARBA00023157"/>
    </source>
</evidence>
<feature type="domain" description="Pentraxin (PTX)" evidence="16">
    <location>
        <begin position="824"/>
        <end position="1033"/>
    </location>
</feature>
<feature type="domain" description="MAM" evidence="13">
    <location>
        <begin position="1728"/>
        <end position="1882"/>
    </location>
</feature>
<dbReference type="PROSITE" id="PS51406">
    <property type="entry name" value="FIBRINOGEN_C_2"/>
    <property type="match status" value="1"/>
</dbReference>
<dbReference type="InterPro" id="IPR000998">
    <property type="entry name" value="MAM_dom"/>
</dbReference>
<feature type="domain" description="F5/8 type C" evidence="12">
    <location>
        <begin position="1444"/>
        <end position="1603"/>
    </location>
</feature>
<feature type="repeat" description="ANK" evidence="10">
    <location>
        <begin position="115"/>
        <end position="136"/>
    </location>
</feature>
<dbReference type="InterPro" id="IPR014716">
    <property type="entry name" value="Fibrinogen_a/b/g_C_1"/>
</dbReference>
<dbReference type="InterPro" id="IPR003961">
    <property type="entry name" value="FN3_dom"/>
</dbReference>
<comment type="subcellular location">
    <subcellularLocation>
        <location evidence="2">Secreted</location>
        <location evidence="2">Extracellular space</location>
        <location evidence="2">Extracellular matrix</location>
    </subcellularLocation>
</comment>
<dbReference type="CDD" id="cd00063">
    <property type="entry name" value="FN3"/>
    <property type="match status" value="3"/>
</dbReference>
<dbReference type="Gene3D" id="3.90.215.10">
    <property type="entry name" value="Gamma Fibrinogen, chain A, domain 1"/>
    <property type="match status" value="1"/>
</dbReference>
<dbReference type="GO" id="GO:0016020">
    <property type="term" value="C:membrane"/>
    <property type="evidence" value="ECO:0007669"/>
    <property type="project" value="InterPro"/>
</dbReference>
<dbReference type="InterPro" id="IPR000421">
    <property type="entry name" value="FA58C"/>
</dbReference>
<dbReference type="Gene3D" id="1.25.40.20">
    <property type="entry name" value="Ankyrin repeat-containing domain"/>
    <property type="match status" value="1"/>
</dbReference>
<dbReference type="InterPro" id="IPR006571">
    <property type="entry name" value="TLDc_dom"/>
</dbReference>
<dbReference type="CDD" id="cd06263">
    <property type="entry name" value="MAM"/>
    <property type="match status" value="1"/>
</dbReference>
<dbReference type="Pfam" id="PF00041">
    <property type="entry name" value="fn3"/>
    <property type="match status" value="3"/>
</dbReference>
<dbReference type="Pfam" id="PF00147">
    <property type="entry name" value="Fibrinogen_C"/>
    <property type="match status" value="1"/>
</dbReference>
<dbReference type="PROSITE" id="PS51828">
    <property type="entry name" value="PTX_2"/>
    <property type="match status" value="3"/>
</dbReference>
<feature type="domain" description="Pentraxin (PTX)" evidence="16">
    <location>
        <begin position="216"/>
        <end position="415"/>
    </location>
</feature>
<evidence type="ECO:0000256" key="3">
    <source>
        <dbReference type="ARBA" id="ARBA00022530"/>
    </source>
</evidence>
<keyword evidence="19" id="KW-1185">Reference proteome</keyword>
<accession>A0A2B4RLH5</accession>
<name>A0A2B4RLH5_STYPI</name>
<dbReference type="Gene3D" id="2.60.120.200">
    <property type="match status" value="7"/>
</dbReference>
<dbReference type="PANTHER" id="PTHR19277:SF125">
    <property type="entry name" value="B6"/>
    <property type="match status" value="1"/>
</dbReference>
<evidence type="ECO:0000256" key="5">
    <source>
        <dbReference type="ARBA" id="ARBA00022723"/>
    </source>
</evidence>
<evidence type="ECO:0000259" key="14">
    <source>
        <dbReference type="PROSITE" id="PS50853"/>
    </source>
</evidence>
<feature type="domain" description="Fibrinogen C-terminal" evidence="15">
    <location>
        <begin position="656"/>
        <end position="866"/>
    </location>
</feature>
<comment type="caution">
    <text evidence="11">Lacks conserved residue(s) required for the propagation of feature annotation.</text>
</comment>
<dbReference type="PROSITE" id="PS50060">
    <property type="entry name" value="MAM_2"/>
    <property type="match status" value="1"/>
</dbReference>
<keyword evidence="7" id="KW-0106">Calcium</keyword>
<dbReference type="Pfam" id="PF12796">
    <property type="entry name" value="Ank_2"/>
    <property type="match status" value="1"/>
</dbReference>
<dbReference type="InterPro" id="IPR002110">
    <property type="entry name" value="Ankyrin_rpt"/>
</dbReference>
<dbReference type="InterPro" id="IPR001759">
    <property type="entry name" value="PTX_dom"/>
</dbReference>
<keyword evidence="3" id="KW-0272">Extracellular matrix</keyword>
<keyword evidence="6" id="KW-0677">Repeat</keyword>
<feature type="domain" description="Fibronectin type-III" evidence="14">
    <location>
        <begin position="2758"/>
        <end position="2854"/>
    </location>
</feature>
<dbReference type="InterPro" id="IPR013783">
    <property type="entry name" value="Ig-like_fold"/>
</dbReference>
<dbReference type="SMART" id="SM00248">
    <property type="entry name" value="ANK"/>
    <property type="match status" value="2"/>
</dbReference>
<feature type="domain" description="Fibronectin type-III" evidence="14">
    <location>
        <begin position="2660"/>
        <end position="2754"/>
    </location>
</feature>
<evidence type="ECO:0000256" key="6">
    <source>
        <dbReference type="ARBA" id="ARBA00022737"/>
    </source>
</evidence>
<feature type="domain" description="Fibronectin type-III" evidence="14">
    <location>
        <begin position="2561"/>
        <end position="2658"/>
    </location>
</feature>
<feature type="non-terminal residue" evidence="18">
    <location>
        <position position="2854"/>
    </location>
</feature>
<dbReference type="InterPro" id="IPR002181">
    <property type="entry name" value="Fibrinogen_a/b/g_C_dom"/>
</dbReference>
<dbReference type="PROSITE" id="PS50853">
    <property type="entry name" value="FN3"/>
    <property type="match status" value="3"/>
</dbReference>
<dbReference type="SMART" id="SM00186">
    <property type="entry name" value="FBG"/>
    <property type="match status" value="1"/>
</dbReference>
<dbReference type="Pfam" id="PF00629">
    <property type="entry name" value="MAM"/>
    <property type="match status" value="1"/>
</dbReference>
<evidence type="ECO:0000313" key="18">
    <source>
        <dbReference type="EMBL" id="PFX18451.1"/>
    </source>
</evidence>
<dbReference type="SUPFAM" id="SSF56496">
    <property type="entry name" value="Fibrinogen C-terminal domain-like"/>
    <property type="match status" value="1"/>
</dbReference>
<gene>
    <name evidence="18" type="primary">FGL2</name>
    <name evidence="18" type="ORF">AWC38_SpisGene17174</name>
</gene>
<evidence type="ECO:0000256" key="2">
    <source>
        <dbReference type="ARBA" id="ARBA00004498"/>
    </source>
</evidence>
<comment type="cofactor">
    <cofactor evidence="1">
        <name>Ca(2+)</name>
        <dbReference type="ChEBI" id="CHEBI:29108"/>
    </cofactor>
</comment>
<dbReference type="GO" id="GO:0046872">
    <property type="term" value="F:metal ion binding"/>
    <property type="evidence" value="ECO:0007669"/>
    <property type="project" value="UniProtKB-KW"/>
</dbReference>
<dbReference type="PROSITE" id="PS50022">
    <property type="entry name" value="FA58C_3"/>
    <property type="match status" value="2"/>
</dbReference>
<dbReference type="SMART" id="SM00060">
    <property type="entry name" value="FN3"/>
    <property type="match status" value="3"/>
</dbReference>
<keyword evidence="5" id="KW-0479">Metal-binding</keyword>
<dbReference type="CDD" id="cd00057">
    <property type="entry name" value="FA58C"/>
    <property type="match status" value="1"/>
</dbReference>
<evidence type="ECO:0000256" key="11">
    <source>
        <dbReference type="PROSITE-ProRule" id="PRU01172"/>
    </source>
</evidence>
<dbReference type="Pfam" id="PF13385">
    <property type="entry name" value="Laminin_G_3"/>
    <property type="match status" value="5"/>
</dbReference>
<dbReference type="InterPro" id="IPR036770">
    <property type="entry name" value="Ankyrin_rpt-contain_sf"/>
</dbReference>
<keyword evidence="10" id="KW-0040">ANK repeat</keyword>
<dbReference type="Pfam" id="PF07534">
    <property type="entry name" value="TLD"/>
    <property type="match status" value="2"/>
</dbReference>
<dbReference type="Gene3D" id="2.60.120.260">
    <property type="entry name" value="Galactose-binding domain-like"/>
    <property type="match status" value="2"/>
</dbReference>
<evidence type="ECO:0000256" key="9">
    <source>
        <dbReference type="ARBA" id="ARBA00023180"/>
    </source>
</evidence>
<evidence type="ECO:0000256" key="4">
    <source>
        <dbReference type="ARBA" id="ARBA00022536"/>
    </source>
</evidence>
<evidence type="ECO:0000259" key="15">
    <source>
        <dbReference type="PROSITE" id="PS51406"/>
    </source>
</evidence>
<dbReference type="CDD" id="cd00087">
    <property type="entry name" value="FReD"/>
    <property type="match status" value="1"/>
</dbReference>
<dbReference type="InterPro" id="IPR008979">
    <property type="entry name" value="Galactose-bd-like_sf"/>
</dbReference>
<dbReference type="InterPro" id="IPR036116">
    <property type="entry name" value="FN3_sf"/>
</dbReference>
<evidence type="ECO:0000256" key="10">
    <source>
        <dbReference type="PROSITE-ProRule" id="PRU00023"/>
    </source>
</evidence>
<dbReference type="PROSITE" id="PS50297">
    <property type="entry name" value="ANK_REP_REGION"/>
    <property type="match status" value="2"/>
</dbReference>
<evidence type="ECO:0000259" key="12">
    <source>
        <dbReference type="PROSITE" id="PS50022"/>
    </source>
</evidence>
<proteinExistence type="predicted"/>
<dbReference type="PANTHER" id="PTHR19277">
    <property type="entry name" value="PENTRAXIN"/>
    <property type="match status" value="1"/>
</dbReference>
<keyword evidence="4" id="KW-0245">EGF-like domain</keyword>
<dbReference type="PROSITE" id="PS50088">
    <property type="entry name" value="ANK_REPEAT"/>
    <property type="match status" value="2"/>
</dbReference>
<dbReference type="Pfam" id="PF00754">
    <property type="entry name" value="F5_F8_type_C"/>
    <property type="match status" value="2"/>
</dbReference>
<feature type="domain" description="F5/8 type C" evidence="12">
    <location>
        <begin position="1289"/>
        <end position="1442"/>
    </location>
</feature>